<reference evidence="2 3" key="1">
    <citation type="journal article" date="2021" name="Nat. Commun.">
        <title>Genetic determinants of endophytism in the Arabidopsis root mycobiome.</title>
        <authorList>
            <person name="Mesny F."/>
            <person name="Miyauchi S."/>
            <person name="Thiergart T."/>
            <person name="Pickel B."/>
            <person name="Atanasova L."/>
            <person name="Karlsson M."/>
            <person name="Huettel B."/>
            <person name="Barry K.W."/>
            <person name="Haridas S."/>
            <person name="Chen C."/>
            <person name="Bauer D."/>
            <person name="Andreopoulos W."/>
            <person name="Pangilinan J."/>
            <person name="LaButti K."/>
            <person name="Riley R."/>
            <person name="Lipzen A."/>
            <person name="Clum A."/>
            <person name="Drula E."/>
            <person name="Henrissat B."/>
            <person name="Kohler A."/>
            <person name="Grigoriev I.V."/>
            <person name="Martin F.M."/>
            <person name="Hacquard S."/>
        </authorList>
    </citation>
    <scope>NUCLEOTIDE SEQUENCE [LARGE SCALE GENOMIC DNA]</scope>
    <source>
        <strain evidence="2 3">MPI-CAGE-CH-0241</strain>
    </source>
</reference>
<evidence type="ECO:0000313" key="3">
    <source>
        <dbReference type="Proteomes" id="UP000777438"/>
    </source>
</evidence>
<dbReference type="EMBL" id="JAGPYM010000060">
    <property type="protein sequence ID" value="KAH6871068.1"/>
    <property type="molecule type" value="Genomic_DNA"/>
</dbReference>
<accession>A0A9P9AIL6</accession>
<organism evidence="2 3">
    <name type="scientific">Thelonectria olida</name>
    <dbReference type="NCBI Taxonomy" id="1576542"/>
    <lineage>
        <taxon>Eukaryota</taxon>
        <taxon>Fungi</taxon>
        <taxon>Dikarya</taxon>
        <taxon>Ascomycota</taxon>
        <taxon>Pezizomycotina</taxon>
        <taxon>Sordariomycetes</taxon>
        <taxon>Hypocreomycetidae</taxon>
        <taxon>Hypocreales</taxon>
        <taxon>Nectriaceae</taxon>
        <taxon>Thelonectria</taxon>
    </lineage>
</organism>
<proteinExistence type="predicted"/>
<comment type="caution">
    <text evidence="2">The sequence shown here is derived from an EMBL/GenBank/DDBJ whole genome shotgun (WGS) entry which is preliminary data.</text>
</comment>
<dbReference type="Proteomes" id="UP000777438">
    <property type="component" value="Unassembled WGS sequence"/>
</dbReference>
<name>A0A9P9AIL6_9HYPO</name>
<gene>
    <name evidence="2" type="ORF">B0T10DRAFT_466893</name>
</gene>
<dbReference type="AlphaFoldDB" id="A0A9P9AIL6"/>
<sequence length="106" mass="11704">MPSSPLSAPFSLLYLDVYCILDAALTFSDGKKQKKQRSGSHTMVADESPNAGRGQRRAPPYEYTAQTRTQAGETVFSAVADRVFHRNKRRLARRVKSSAQENGGKS</sequence>
<evidence type="ECO:0000313" key="2">
    <source>
        <dbReference type="EMBL" id="KAH6871068.1"/>
    </source>
</evidence>
<feature type="region of interest" description="Disordered" evidence="1">
    <location>
        <begin position="29"/>
        <end position="60"/>
    </location>
</feature>
<protein>
    <submittedName>
        <fullName evidence="2">Uncharacterized protein</fullName>
    </submittedName>
</protein>
<keyword evidence="3" id="KW-1185">Reference proteome</keyword>
<evidence type="ECO:0000256" key="1">
    <source>
        <dbReference type="SAM" id="MobiDB-lite"/>
    </source>
</evidence>